<dbReference type="GO" id="GO:0006520">
    <property type="term" value="P:amino acid metabolic process"/>
    <property type="evidence" value="ECO:0007669"/>
    <property type="project" value="InterPro"/>
</dbReference>
<evidence type="ECO:0000256" key="5">
    <source>
        <dbReference type="PIRSR" id="PIRSR001220-2"/>
    </source>
</evidence>
<dbReference type="PIRSF" id="PIRSF500176">
    <property type="entry name" value="L_ASNase"/>
    <property type="match status" value="1"/>
</dbReference>
<dbReference type="PROSITE" id="PS00917">
    <property type="entry name" value="ASN_GLN_ASE_2"/>
    <property type="match status" value="1"/>
</dbReference>
<dbReference type="InterPro" id="IPR037152">
    <property type="entry name" value="L-asparaginase_N_sf"/>
</dbReference>
<dbReference type="CDD" id="cd08963">
    <property type="entry name" value="L-asparaginase_I"/>
    <property type="match status" value="1"/>
</dbReference>
<dbReference type="PIRSF" id="PIRSF001220">
    <property type="entry name" value="L-ASNase_gatD"/>
    <property type="match status" value="1"/>
</dbReference>
<evidence type="ECO:0000256" key="6">
    <source>
        <dbReference type="PROSITE-ProRule" id="PRU10100"/>
    </source>
</evidence>
<dbReference type="PANTHER" id="PTHR11707:SF28">
    <property type="entry name" value="60 KDA LYSOPHOSPHOLIPASE"/>
    <property type="match status" value="1"/>
</dbReference>
<feature type="active site" description="O-isoaspartyl threonine intermediate" evidence="4">
    <location>
        <position position="12"/>
    </location>
</feature>
<reference evidence="10" key="1">
    <citation type="submission" date="2016-10" db="EMBL/GenBank/DDBJ databases">
        <authorList>
            <person name="Varghese N."/>
            <person name="Submissions S."/>
        </authorList>
    </citation>
    <scope>NUCLEOTIDE SEQUENCE [LARGE SCALE GENOMIC DNA]</scope>
    <source>
        <strain evidence="10">ATCC 700379</strain>
    </source>
</reference>
<dbReference type="Gene3D" id="3.40.50.40">
    <property type="match status" value="1"/>
</dbReference>
<dbReference type="InterPro" id="IPR040919">
    <property type="entry name" value="Asparaginase_C"/>
</dbReference>
<evidence type="ECO:0000313" key="9">
    <source>
        <dbReference type="EMBL" id="SFG83345.1"/>
    </source>
</evidence>
<dbReference type="InterPro" id="IPR036152">
    <property type="entry name" value="Asp/glu_Ase-like_sf"/>
</dbReference>
<dbReference type="OrthoDB" id="9788068at2"/>
<protein>
    <recommendedName>
        <fullName evidence="2">asparaginase</fullName>
        <ecNumber evidence="2">3.5.1.1</ecNumber>
    </recommendedName>
</protein>
<dbReference type="STRING" id="269670.SAMN02982927_02915"/>
<feature type="active site" evidence="6">
    <location>
        <position position="86"/>
    </location>
</feature>
<evidence type="ECO:0000259" key="8">
    <source>
        <dbReference type="Pfam" id="PF17763"/>
    </source>
</evidence>
<dbReference type="EMBL" id="FOOY01000024">
    <property type="protein sequence ID" value="SFG83345.1"/>
    <property type="molecule type" value="Genomic_DNA"/>
</dbReference>
<dbReference type="SMART" id="SM00870">
    <property type="entry name" value="Asparaginase"/>
    <property type="match status" value="1"/>
</dbReference>
<comment type="similarity">
    <text evidence="1">Belongs to the asparaginase 1 family.</text>
</comment>
<dbReference type="SFLD" id="SFLDS00057">
    <property type="entry name" value="Glutaminase/Asparaginase"/>
    <property type="match status" value="1"/>
</dbReference>
<evidence type="ECO:0000313" key="10">
    <source>
        <dbReference type="Proteomes" id="UP000198752"/>
    </source>
</evidence>
<dbReference type="InterPro" id="IPR027473">
    <property type="entry name" value="L-asparaginase_C"/>
</dbReference>
<feature type="domain" description="L-asparaginase N-terminal" evidence="7">
    <location>
        <begin position="3"/>
        <end position="189"/>
    </location>
</feature>
<evidence type="ECO:0000256" key="4">
    <source>
        <dbReference type="PIRSR" id="PIRSR001220-1"/>
    </source>
</evidence>
<dbReference type="GO" id="GO:0004067">
    <property type="term" value="F:asparaginase activity"/>
    <property type="evidence" value="ECO:0007669"/>
    <property type="project" value="UniProtKB-UniRule"/>
</dbReference>
<dbReference type="AlphaFoldDB" id="A0A1I2V1J6"/>
<dbReference type="Proteomes" id="UP000198752">
    <property type="component" value="Unassembled WGS sequence"/>
</dbReference>
<dbReference type="PRINTS" id="PR00139">
    <property type="entry name" value="ASNGLNASE"/>
</dbReference>
<dbReference type="InterPro" id="IPR041725">
    <property type="entry name" value="L-asparaginase_I"/>
</dbReference>
<gene>
    <name evidence="9" type="ORF">SAMN02982927_02915</name>
</gene>
<dbReference type="PROSITE" id="PS51732">
    <property type="entry name" value="ASN_GLN_ASE_3"/>
    <property type="match status" value="1"/>
</dbReference>
<dbReference type="SUPFAM" id="SSF53774">
    <property type="entry name" value="Glutaminase/Asparaginase"/>
    <property type="match status" value="1"/>
</dbReference>
<accession>A0A1I2V1J6</accession>
<keyword evidence="10" id="KW-1185">Reference proteome</keyword>
<dbReference type="InterPro" id="IPR006033">
    <property type="entry name" value="AsnA_fam"/>
</dbReference>
<sequence length="331" mass="36134">MKKILVLATGGTIVSTVQQNGLAPGLSLNELAHYFTDHHQPDTAISFKILMNKDSTNMQPEDWLTIARAIQANCDKFDGFIITHGTDTMAYTAAGLSYLLHGIDKTVVITGSQIPVSFKKTDAKKNIKDALIFAANSDLPGVFIVFDGKAILGTRAIKMRTKSYDAFKSVNFPYIASISDGKITVDYRPQLESIPFQSKMDLCPDVFLLKAFPGLPPQFFDFISEHTKGLIIESFGNGGLPFEQRDLVSGVQKLVQSGLPVIITTQCLEEGQNMALYEVGKKVAEAGGITAGDMNTEAIVAKLMWILANTSNPAEIKRRLQTPVAHDLSYV</sequence>
<organism evidence="9 10">
    <name type="scientific">Sporolactobacillus nakayamae</name>
    <dbReference type="NCBI Taxonomy" id="269670"/>
    <lineage>
        <taxon>Bacteria</taxon>
        <taxon>Bacillati</taxon>
        <taxon>Bacillota</taxon>
        <taxon>Bacilli</taxon>
        <taxon>Bacillales</taxon>
        <taxon>Sporolactobacillaceae</taxon>
        <taxon>Sporolactobacillus</taxon>
    </lineage>
</organism>
<dbReference type="NCBIfam" id="TIGR00519">
    <property type="entry name" value="asnASE_I"/>
    <property type="match status" value="1"/>
</dbReference>
<feature type="binding site" evidence="5">
    <location>
        <begin position="86"/>
        <end position="87"/>
    </location>
    <ligand>
        <name>substrate</name>
    </ligand>
</feature>
<keyword evidence="3" id="KW-0378">Hydrolase</keyword>
<dbReference type="PANTHER" id="PTHR11707">
    <property type="entry name" value="L-ASPARAGINASE"/>
    <property type="match status" value="1"/>
</dbReference>
<dbReference type="InterPro" id="IPR027474">
    <property type="entry name" value="L-asparaginase_N"/>
</dbReference>
<evidence type="ECO:0000256" key="2">
    <source>
        <dbReference type="ARBA" id="ARBA00012920"/>
    </source>
</evidence>
<dbReference type="InterPro" id="IPR027475">
    <property type="entry name" value="Asparaginase/glutaminase_AS2"/>
</dbReference>
<dbReference type="Gene3D" id="3.40.50.1170">
    <property type="entry name" value="L-asparaginase, N-terminal domain"/>
    <property type="match status" value="1"/>
</dbReference>
<evidence type="ECO:0000256" key="3">
    <source>
        <dbReference type="ARBA" id="ARBA00022801"/>
    </source>
</evidence>
<evidence type="ECO:0000256" key="1">
    <source>
        <dbReference type="ARBA" id="ARBA00010518"/>
    </source>
</evidence>
<dbReference type="EC" id="3.5.1.1" evidence="2"/>
<dbReference type="RefSeq" id="WP_093674194.1">
    <property type="nucleotide sequence ID" value="NZ_FOOY01000024.1"/>
</dbReference>
<dbReference type="FunFam" id="3.40.50.1170:FF:000001">
    <property type="entry name" value="L-asparaginase 2"/>
    <property type="match status" value="1"/>
</dbReference>
<feature type="binding site" evidence="5">
    <location>
        <position position="55"/>
    </location>
    <ligand>
        <name>substrate</name>
    </ligand>
</feature>
<evidence type="ECO:0000259" key="7">
    <source>
        <dbReference type="Pfam" id="PF00710"/>
    </source>
</evidence>
<name>A0A1I2V1J6_9BACL</name>
<dbReference type="InterPro" id="IPR006034">
    <property type="entry name" value="Asparaginase/glutaminase-like"/>
</dbReference>
<feature type="domain" description="Asparaginase/glutaminase C-terminal" evidence="8">
    <location>
        <begin position="205"/>
        <end position="318"/>
    </location>
</feature>
<dbReference type="Pfam" id="PF00710">
    <property type="entry name" value="Asparaginase"/>
    <property type="match status" value="1"/>
</dbReference>
<dbReference type="Pfam" id="PF17763">
    <property type="entry name" value="Asparaginase_C"/>
    <property type="match status" value="1"/>
</dbReference>
<proteinExistence type="inferred from homology"/>